<evidence type="ECO:0000313" key="1">
    <source>
        <dbReference type="EMBL" id="QIS01690.1"/>
    </source>
</evidence>
<proteinExistence type="predicted"/>
<organism evidence="1 2">
    <name type="scientific">Nocardia brasiliensis</name>
    <dbReference type="NCBI Taxonomy" id="37326"/>
    <lineage>
        <taxon>Bacteria</taxon>
        <taxon>Bacillati</taxon>
        <taxon>Actinomycetota</taxon>
        <taxon>Actinomycetes</taxon>
        <taxon>Mycobacteriales</taxon>
        <taxon>Nocardiaceae</taxon>
        <taxon>Nocardia</taxon>
    </lineage>
</organism>
<name>A0A6G9XLF5_NOCBR</name>
<protein>
    <submittedName>
        <fullName evidence="1">DNA-directed RNA polymerase subunit beta</fullName>
    </submittedName>
</protein>
<dbReference type="AlphaFoldDB" id="A0A6G9XLF5"/>
<accession>A0A6G9XLF5</accession>
<evidence type="ECO:0000313" key="2">
    <source>
        <dbReference type="Proteomes" id="UP000501705"/>
    </source>
</evidence>
<dbReference type="GO" id="GO:0000428">
    <property type="term" value="C:DNA-directed RNA polymerase complex"/>
    <property type="evidence" value="ECO:0007669"/>
    <property type="project" value="UniProtKB-KW"/>
</dbReference>
<reference evidence="1 2" key="1">
    <citation type="journal article" date="2019" name="ACS Chem. Biol.">
        <title>Identification and Mobilization of a Cryptic Antibiotic Biosynthesis Gene Locus from a Human-Pathogenic Nocardia Isolate.</title>
        <authorList>
            <person name="Herisse M."/>
            <person name="Ishida K."/>
            <person name="Porter J.L."/>
            <person name="Howden B."/>
            <person name="Hertweck C."/>
            <person name="Stinear T.P."/>
            <person name="Pidot S.J."/>
        </authorList>
    </citation>
    <scope>NUCLEOTIDE SEQUENCE [LARGE SCALE GENOMIC DNA]</scope>
    <source>
        <strain evidence="1 2">AUSMDU00024985</strain>
    </source>
</reference>
<sequence>MDQVALAETPAARCAYYRHTCDLPAGFHPEIGRITVRAGFVGAVTMPAALGEQVHDELIYHRNPLGPIISHVRSKRWTFLVRPDLPDDVRLFAELFRLNVSIVPIGGEIALPSPGYPGTGYREWVVAPENAFRPSGVSIVNTVRSCRNLGLR</sequence>
<keyword evidence="1" id="KW-0804">Transcription</keyword>
<keyword evidence="1" id="KW-0240">DNA-directed RNA polymerase</keyword>
<dbReference type="Proteomes" id="UP000501705">
    <property type="component" value="Chromosome"/>
</dbReference>
<dbReference type="EMBL" id="CP046171">
    <property type="protein sequence ID" value="QIS01690.1"/>
    <property type="molecule type" value="Genomic_DNA"/>
</dbReference>
<gene>
    <name evidence="1" type="ORF">F5X71_04630</name>
</gene>